<accession>L1JVI6</accession>
<feature type="domain" description="UBC core" evidence="1">
    <location>
        <begin position="10"/>
        <end position="139"/>
    </location>
</feature>
<dbReference type="InterPro" id="IPR016135">
    <property type="entry name" value="UBQ-conjugating_enzyme/RWD"/>
</dbReference>
<dbReference type="KEGG" id="gtt:GUITHDRAFT_157123"/>
<evidence type="ECO:0000313" key="4">
    <source>
        <dbReference type="Proteomes" id="UP000011087"/>
    </source>
</evidence>
<dbReference type="SMART" id="SM00212">
    <property type="entry name" value="UBCc"/>
    <property type="match status" value="1"/>
</dbReference>
<evidence type="ECO:0000313" key="3">
    <source>
        <dbReference type="EnsemblProtists" id="EKX52309"/>
    </source>
</evidence>
<sequence>MSSQLNTNNPAIRRILSELKKLQADPSDDFEAHPVEENLFDWHFVLRGPSDTPFAGGLYHGRIILPSQYPHKPPEFMFLCPQGRFEVGKKICLSISQHHPELWQPGWDIRTALTAIQSFMPTPGNGAIAALDYSDEERR</sequence>
<dbReference type="PANTHER" id="PTHR24067">
    <property type="entry name" value="UBIQUITIN-CONJUGATING ENZYME E2"/>
    <property type="match status" value="1"/>
</dbReference>
<dbReference type="SUPFAM" id="SSF54495">
    <property type="entry name" value="UBC-like"/>
    <property type="match status" value="1"/>
</dbReference>
<dbReference type="eggNOG" id="KOG0428">
    <property type="taxonomic scope" value="Eukaryota"/>
</dbReference>
<dbReference type="FunFam" id="3.10.110.10:FF:000086">
    <property type="entry name" value="Ubiquitin-conjugating enzyme E2 J1"/>
    <property type="match status" value="1"/>
</dbReference>
<dbReference type="Gene3D" id="3.10.110.10">
    <property type="entry name" value="Ubiquitin Conjugating Enzyme"/>
    <property type="match status" value="1"/>
</dbReference>
<dbReference type="EMBL" id="JH992973">
    <property type="protein sequence ID" value="EKX52309.1"/>
    <property type="molecule type" value="Genomic_DNA"/>
</dbReference>
<dbReference type="PaxDb" id="55529-EKX52309"/>
<dbReference type="RefSeq" id="XP_005839289.1">
    <property type="nucleotide sequence ID" value="XM_005839232.1"/>
</dbReference>
<organism evidence="2">
    <name type="scientific">Guillardia theta (strain CCMP2712)</name>
    <name type="common">Cryptophyte</name>
    <dbReference type="NCBI Taxonomy" id="905079"/>
    <lineage>
        <taxon>Eukaryota</taxon>
        <taxon>Cryptophyceae</taxon>
        <taxon>Pyrenomonadales</taxon>
        <taxon>Geminigeraceae</taxon>
        <taxon>Guillardia</taxon>
    </lineage>
</organism>
<dbReference type="InterPro" id="IPR050113">
    <property type="entry name" value="Ub_conjugating_enzyme"/>
</dbReference>
<gene>
    <name evidence="2" type="ORF">GUITHDRAFT_157123</name>
</gene>
<reference evidence="4" key="2">
    <citation type="submission" date="2012-11" db="EMBL/GenBank/DDBJ databases">
        <authorList>
            <person name="Kuo A."/>
            <person name="Curtis B.A."/>
            <person name="Tanifuji G."/>
            <person name="Burki F."/>
            <person name="Gruber A."/>
            <person name="Irimia M."/>
            <person name="Maruyama S."/>
            <person name="Arias M.C."/>
            <person name="Ball S.G."/>
            <person name="Gile G.H."/>
            <person name="Hirakawa Y."/>
            <person name="Hopkins J.F."/>
            <person name="Rensing S.A."/>
            <person name="Schmutz J."/>
            <person name="Symeonidi A."/>
            <person name="Elias M."/>
            <person name="Eveleigh R.J."/>
            <person name="Herman E.K."/>
            <person name="Klute M.J."/>
            <person name="Nakayama T."/>
            <person name="Obornik M."/>
            <person name="Reyes-Prieto A."/>
            <person name="Armbrust E.V."/>
            <person name="Aves S.J."/>
            <person name="Beiko R.G."/>
            <person name="Coutinho P."/>
            <person name="Dacks J.B."/>
            <person name="Durnford D.G."/>
            <person name="Fast N.M."/>
            <person name="Green B.R."/>
            <person name="Grisdale C."/>
            <person name="Hempe F."/>
            <person name="Henrissat B."/>
            <person name="Hoppner M.P."/>
            <person name="Ishida K.-I."/>
            <person name="Kim E."/>
            <person name="Koreny L."/>
            <person name="Kroth P.G."/>
            <person name="Liu Y."/>
            <person name="Malik S.-B."/>
            <person name="Maier U.G."/>
            <person name="McRose D."/>
            <person name="Mock T."/>
            <person name="Neilson J.A."/>
            <person name="Onodera N.T."/>
            <person name="Poole A.M."/>
            <person name="Pritham E.J."/>
            <person name="Richards T.A."/>
            <person name="Rocap G."/>
            <person name="Roy S.W."/>
            <person name="Sarai C."/>
            <person name="Schaack S."/>
            <person name="Shirato S."/>
            <person name="Slamovits C.H."/>
            <person name="Spencer D.F."/>
            <person name="Suzuki S."/>
            <person name="Worden A.Z."/>
            <person name="Zauner S."/>
            <person name="Barry K."/>
            <person name="Bell C."/>
            <person name="Bharti A.K."/>
            <person name="Crow J.A."/>
            <person name="Grimwood J."/>
            <person name="Kramer R."/>
            <person name="Lindquist E."/>
            <person name="Lucas S."/>
            <person name="Salamov A."/>
            <person name="McFadden G.I."/>
            <person name="Lane C.E."/>
            <person name="Keeling P.J."/>
            <person name="Gray M.W."/>
            <person name="Grigoriev I.V."/>
            <person name="Archibald J.M."/>
        </authorList>
    </citation>
    <scope>NUCLEOTIDE SEQUENCE</scope>
    <source>
        <strain evidence="4">CCMP2712</strain>
    </source>
</reference>
<dbReference type="Pfam" id="PF00179">
    <property type="entry name" value="UQ_con"/>
    <property type="match status" value="1"/>
</dbReference>
<dbReference type="OMA" id="FMLKNND"/>
<dbReference type="PROSITE" id="PS50127">
    <property type="entry name" value="UBC_2"/>
    <property type="match status" value="1"/>
</dbReference>
<dbReference type="Proteomes" id="UP000011087">
    <property type="component" value="Unassembled WGS sequence"/>
</dbReference>
<dbReference type="OrthoDB" id="1158011at2759"/>
<protein>
    <recommendedName>
        <fullName evidence="1">UBC core domain-containing protein</fullName>
    </recommendedName>
</protein>
<evidence type="ECO:0000313" key="2">
    <source>
        <dbReference type="EMBL" id="EKX52309.1"/>
    </source>
</evidence>
<proteinExistence type="predicted"/>
<dbReference type="InterPro" id="IPR000608">
    <property type="entry name" value="UBC"/>
</dbReference>
<dbReference type="AlphaFoldDB" id="L1JVI6"/>
<dbReference type="STRING" id="905079.L1JVI6"/>
<dbReference type="EnsemblProtists" id="EKX52309">
    <property type="protein sequence ID" value="EKX52309"/>
    <property type="gene ID" value="GUITHDRAFT_157123"/>
</dbReference>
<keyword evidence="4" id="KW-1185">Reference proteome</keyword>
<evidence type="ECO:0000259" key="1">
    <source>
        <dbReference type="PROSITE" id="PS50127"/>
    </source>
</evidence>
<dbReference type="GeneID" id="17308729"/>
<dbReference type="HOGENOM" id="CLU_041481_4_2_1"/>
<name>L1JVI6_GUITC</name>
<dbReference type="CDD" id="cd23799">
    <property type="entry name" value="UBCc_UBE2J"/>
    <property type="match status" value="1"/>
</dbReference>
<reference evidence="2 4" key="1">
    <citation type="journal article" date="2012" name="Nature">
        <title>Algal genomes reveal evolutionary mosaicism and the fate of nucleomorphs.</title>
        <authorList>
            <consortium name="DOE Joint Genome Institute"/>
            <person name="Curtis B.A."/>
            <person name="Tanifuji G."/>
            <person name="Burki F."/>
            <person name="Gruber A."/>
            <person name="Irimia M."/>
            <person name="Maruyama S."/>
            <person name="Arias M.C."/>
            <person name="Ball S.G."/>
            <person name="Gile G.H."/>
            <person name="Hirakawa Y."/>
            <person name="Hopkins J.F."/>
            <person name="Kuo A."/>
            <person name="Rensing S.A."/>
            <person name="Schmutz J."/>
            <person name="Symeonidi A."/>
            <person name="Elias M."/>
            <person name="Eveleigh R.J."/>
            <person name="Herman E.K."/>
            <person name="Klute M.J."/>
            <person name="Nakayama T."/>
            <person name="Obornik M."/>
            <person name="Reyes-Prieto A."/>
            <person name="Armbrust E.V."/>
            <person name="Aves S.J."/>
            <person name="Beiko R.G."/>
            <person name="Coutinho P."/>
            <person name="Dacks J.B."/>
            <person name="Durnford D.G."/>
            <person name="Fast N.M."/>
            <person name="Green B.R."/>
            <person name="Grisdale C.J."/>
            <person name="Hempel F."/>
            <person name="Henrissat B."/>
            <person name="Hoppner M.P."/>
            <person name="Ishida K."/>
            <person name="Kim E."/>
            <person name="Koreny L."/>
            <person name="Kroth P.G."/>
            <person name="Liu Y."/>
            <person name="Malik S.B."/>
            <person name="Maier U.G."/>
            <person name="McRose D."/>
            <person name="Mock T."/>
            <person name="Neilson J.A."/>
            <person name="Onodera N.T."/>
            <person name="Poole A.M."/>
            <person name="Pritham E.J."/>
            <person name="Richards T.A."/>
            <person name="Rocap G."/>
            <person name="Roy S.W."/>
            <person name="Sarai C."/>
            <person name="Schaack S."/>
            <person name="Shirato S."/>
            <person name="Slamovits C.H."/>
            <person name="Spencer D.F."/>
            <person name="Suzuki S."/>
            <person name="Worden A.Z."/>
            <person name="Zauner S."/>
            <person name="Barry K."/>
            <person name="Bell C."/>
            <person name="Bharti A.K."/>
            <person name="Crow J.A."/>
            <person name="Grimwood J."/>
            <person name="Kramer R."/>
            <person name="Lindquist E."/>
            <person name="Lucas S."/>
            <person name="Salamov A."/>
            <person name="McFadden G.I."/>
            <person name="Lane C.E."/>
            <person name="Keeling P.J."/>
            <person name="Gray M.W."/>
            <person name="Grigoriev I.V."/>
            <person name="Archibald J.M."/>
        </authorList>
    </citation>
    <scope>NUCLEOTIDE SEQUENCE</scope>
    <source>
        <strain evidence="2 4">CCMP2712</strain>
    </source>
</reference>
<reference evidence="3" key="3">
    <citation type="submission" date="2016-03" db="UniProtKB">
        <authorList>
            <consortium name="EnsemblProtists"/>
        </authorList>
    </citation>
    <scope>IDENTIFICATION</scope>
</reference>